<dbReference type="NCBIfam" id="TIGR04183">
    <property type="entry name" value="Por_Secre_tail"/>
    <property type="match status" value="1"/>
</dbReference>
<comment type="caution">
    <text evidence="3">The sequence shown here is derived from an EMBL/GenBank/DDBJ whole genome shotgun (WGS) entry which is preliminary data.</text>
</comment>
<dbReference type="InterPro" id="IPR015943">
    <property type="entry name" value="WD40/YVTN_repeat-like_dom_sf"/>
</dbReference>
<evidence type="ECO:0000313" key="4">
    <source>
        <dbReference type="Proteomes" id="UP001143543"/>
    </source>
</evidence>
<feature type="domain" description="Secretion system C-terminal sorting" evidence="2">
    <location>
        <begin position="328"/>
        <end position="390"/>
    </location>
</feature>
<organism evidence="3 4">
    <name type="scientific">Neptunitalea lumnitzerae</name>
    <dbReference type="NCBI Taxonomy" id="2965509"/>
    <lineage>
        <taxon>Bacteria</taxon>
        <taxon>Pseudomonadati</taxon>
        <taxon>Bacteroidota</taxon>
        <taxon>Flavobacteriia</taxon>
        <taxon>Flavobacteriales</taxon>
        <taxon>Flavobacteriaceae</taxon>
        <taxon>Neptunitalea</taxon>
    </lineage>
</organism>
<keyword evidence="1" id="KW-0732">Signal</keyword>
<dbReference type="Pfam" id="PF18962">
    <property type="entry name" value="Por_Secre_tail"/>
    <property type="match status" value="1"/>
</dbReference>
<sequence>MLAIGSYAQSWYQVNSNTTQRLKDIVMINATTGFCSGGGDVYNAPEGNGVILKTTDGGENWTTVFSQANLAIYAIHSIANEVYAFAKLNGGDLLLHSADSGVNWSITTISFSPYNVQYANNAIYFLDANDNYALKKWTPTTLAVLMASVGTYGVNNNEIVCINSAFDSIYKSTDGGTTFTQLSGYPTEFGQNQSTNAVIKSFGTTLVVHYTYPAATQVSTDNGISWTHMGYDGANGSAFANYCEIIADNLLLGSFSTTLNSQQDFQAWETDVTLSHTIRKIAIFSGNLGFVLGDNGMIYKTTNVEGLATSDVAVTQPEIRFINHAREDELLIENTSSTPISSITLYDVQGKQVAVLNGNITKINTSHLAKGMYIIYVATSSNSFSEKVFIR</sequence>
<dbReference type="Gene3D" id="2.130.10.10">
    <property type="entry name" value="YVTN repeat-like/Quinoprotein amine dehydrogenase"/>
    <property type="match status" value="2"/>
</dbReference>
<protein>
    <recommendedName>
        <fullName evidence="2">Secretion system C-terminal sorting domain-containing protein</fullName>
    </recommendedName>
</protein>
<evidence type="ECO:0000313" key="3">
    <source>
        <dbReference type="EMBL" id="GLB50314.1"/>
    </source>
</evidence>
<dbReference type="Proteomes" id="UP001143543">
    <property type="component" value="Unassembled WGS sequence"/>
</dbReference>
<dbReference type="SUPFAM" id="SSF110296">
    <property type="entry name" value="Oligoxyloglucan reducing end-specific cellobiohydrolase"/>
    <property type="match status" value="1"/>
</dbReference>
<evidence type="ECO:0000256" key="1">
    <source>
        <dbReference type="ARBA" id="ARBA00022729"/>
    </source>
</evidence>
<dbReference type="InterPro" id="IPR026444">
    <property type="entry name" value="Secre_tail"/>
</dbReference>
<dbReference type="EMBL" id="BRVO01000003">
    <property type="protein sequence ID" value="GLB50314.1"/>
    <property type="molecule type" value="Genomic_DNA"/>
</dbReference>
<keyword evidence="4" id="KW-1185">Reference proteome</keyword>
<accession>A0ABQ5MLR4</accession>
<gene>
    <name evidence="3" type="ORF">Y10_26820</name>
</gene>
<reference evidence="3" key="1">
    <citation type="submission" date="2022-07" db="EMBL/GenBank/DDBJ databases">
        <title>Taxonomy of Novel Oxalotrophic and Methylotrophic Bacteria.</title>
        <authorList>
            <person name="Sahin N."/>
            <person name="Tani A."/>
        </authorList>
    </citation>
    <scope>NUCLEOTIDE SEQUENCE</scope>
    <source>
        <strain evidence="3">Y10</strain>
    </source>
</reference>
<proteinExistence type="predicted"/>
<evidence type="ECO:0000259" key="2">
    <source>
        <dbReference type="Pfam" id="PF18962"/>
    </source>
</evidence>
<name>A0ABQ5MLR4_9FLAO</name>